<dbReference type="OrthoDB" id="95800at2"/>
<organism evidence="2 3">
    <name type="scientific">Subdoligranulum variabile DSM 15176</name>
    <dbReference type="NCBI Taxonomy" id="411471"/>
    <lineage>
        <taxon>Bacteria</taxon>
        <taxon>Bacillati</taxon>
        <taxon>Bacillota</taxon>
        <taxon>Clostridia</taxon>
        <taxon>Eubacteriales</taxon>
        <taxon>Oscillospiraceae</taxon>
        <taxon>Subdoligranulum</taxon>
    </lineage>
</organism>
<dbReference type="Pfam" id="PF22564">
    <property type="entry name" value="HAAS"/>
    <property type="match status" value="1"/>
</dbReference>
<feature type="transmembrane region" description="Helical" evidence="1">
    <location>
        <begin position="75"/>
        <end position="95"/>
    </location>
</feature>
<sequence length="118" mass="13447">MKRYAYLSRLEELLADFPQQERRRILQHYEEYFKMEGPDQEEDIAAKLGEPETVAQRIRHERKDLEQSAGIRGKLLLAVSALLLVIVLAVGIGYLSKGWPPATLQIPQTTASVRGERS</sequence>
<dbReference type="AlphaFoldDB" id="D1PMT4"/>
<dbReference type="Proteomes" id="UP000003438">
    <property type="component" value="Unassembled WGS sequence"/>
</dbReference>
<dbReference type="RefSeq" id="WP_007047029.1">
    <property type="nucleotide sequence ID" value="NZ_GG704769.1"/>
</dbReference>
<evidence type="ECO:0000313" key="3">
    <source>
        <dbReference type="Proteomes" id="UP000003438"/>
    </source>
</evidence>
<proteinExistence type="predicted"/>
<evidence type="ECO:0008006" key="4">
    <source>
        <dbReference type="Google" id="ProtNLM"/>
    </source>
</evidence>
<evidence type="ECO:0000256" key="1">
    <source>
        <dbReference type="SAM" id="Phobius"/>
    </source>
</evidence>
<keyword evidence="3" id="KW-1185">Reference proteome</keyword>
<protein>
    <recommendedName>
        <fullName evidence="4">DUF1700 domain-containing protein</fullName>
    </recommendedName>
</protein>
<keyword evidence="1" id="KW-0472">Membrane</keyword>
<dbReference type="EMBL" id="ACBY02000023">
    <property type="protein sequence ID" value="EFB75869.1"/>
    <property type="molecule type" value="Genomic_DNA"/>
</dbReference>
<name>D1PMT4_9FIRM</name>
<accession>D1PMT4</accession>
<evidence type="ECO:0000313" key="2">
    <source>
        <dbReference type="EMBL" id="EFB75869.1"/>
    </source>
</evidence>
<keyword evidence="1" id="KW-0812">Transmembrane</keyword>
<gene>
    <name evidence="2" type="ORF">SUBVAR_05648</name>
</gene>
<comment type="caution">
    <text evidence="2">The sequence shown here is derived from an EMBL/GenBank/DDBJ whole genome shotgun (WGS) entry which is preliminary data.</text>
</comment>
<keyword evidence="1" id="KW-1133">Transmembrane helix</keyword>
<reference evidence="2" key="1">
    <citation type="submission" date="2009-12" db="EMBL/GenBank/DDBJ databases">
        <authorList>
            <person name="Weinstock G."/>
            <person name="Sodergren E."/>
            <person name="Clifton S."/>
            <person name="Fulton L."/>
            <person name="Fulton B."/>
            <person name="Courtney L."/>
            <person name="Fronick C."/>
            <person name="Harrison M."/>
            <person name="Strong C."/>
            <person name="Farmer C."/>
            <person name="Delahaunty K."/>
            <person name="Markovic C."/>
            <person name="Hall O."/>
            <person name="Minx P."/>
            <person name="Tomlinson C."/>
            <person name="Mitreva M."/>
            <person name="Nelson J."/>
            <person name="Hou S."/>
            <person name="Wollam A."/>
            <person name="Pepin K.H."/>
            <person name="Johnson M."/>
            <person name="Bhonagiri V."/>
            <person name="Nash W.E."/>
            <person name="Warren W."/>
            <person name="Chinwalla A."/>
            <person name="Mardis E.R."/>
            <person name="Wilson R.K."/>
        </authorList>
    </citation>
    <scope>NUCLEOTIDE SEQUENCE [LARGE SCALE GENOMIC DNA]</scope>
    <source>
        <strain evidence="2">DSM 15176</strain>
    </source>
</reference>
<dbReference type="HOGENOM" id="CLU_2071928_0_0_9"/>
<dbReference type="STRING" id="411471.SUBVAR_05648"/>